<dbReference type="Pfam" id="PF05425">
    <property type="entry name" value="CopD"/>
    <property type="match status" value="1"/>
</dbReference>
<keyword evidence="3 6" id="KW-0812">Transmembrane</keyword>
<evidence type="ECO:0000313" key="9">
    <source>
        <dbReference type="Proteomes" id="UP000295416"/>
    </source>
</evidence>
<evidence type="ECO:0000259" key="7">
    <source>
        <dbReference type="Pfam" id="PF05425"/>
    </source>
</evidence>
<comment type="caution">
    <text evidence="8">The sequence shown here is derived from an EMBL/GenBank/DDBJ whole genome shotgun (WGS) entry which is preliminary data.</text>
</comment>
<protein>
    <submittedName>
        <fullName evidence="8">Putative copper resistance protein D</fullName>
    </submittedName>
</protein>
<keyword evidence="4 6" id="KW-1133">Transmembrane helix</keyword>
<feature type="transmembrane region" description="Helical" evidence="6">
    <location>
        <begin position="262"/>
        <end position="283"/>
    </location>
</feature>
<dbReference type="RefSeq" id="WP_132745437.1">
    <property type="nucleotide sequence ID" value="NZ_SLXK01000008.1"/>
</dbReference>
<dbReference type="GO" id="GO:0005886">
    <property type="term" value="C:plasma membrane"/>
    <property type="evidence" value="ECO:0007669"/>
    <property type="project" value="UniProtKB-SubCell"/>
</dbReference>
<dbReference type="Proteomes" id="UP000295416">
    <property type="component" value="Unassembled WGS sequence"/>
</dbReference>
<feature type="transmembrane region" description="Helical" evidence="6">
    <location>
        <begin position="115"/>
        <end position="134"/>
    </location>
</feature>
<feature type="transmembrane region" description="Helical" evidence="6">
    <location>
        <begin position="41"/>
        <end position="64"/>
    </location>
</feature>
<proteinExistence type="predicted"/>
<feature type="transmembrane region" description="Helical" evidence="6">
    <location>
        <begin position="353"/>
        <end position="373"/>
    </location>
</feature>
<keyword evidence="5 6" id="KW-0472">Membrane</keyword>
<sequence length="374" mass="41329">MTVVVLTEFLLYICFAVMTGSMIIYTVPKGRLPDVTVPKKAILYSIIGSIVLSIGPVISTIIIFGKDIGYWTSFKSVLFGFDIGKAWIFMLVIGLLLFGLVYFNDINHDPFLSKIALLLVVLLIGGYAKASHAASLAPFAGFTYHYLHLIAVAIWGGLLITTAWFSKKGSNWLNFLKWFTPLASICLVIIILSGILTMSIDIAKPADHSVRSLINQYDHGLMVNYGQSLLIKHILIVPLVIYAVMNAFVIRRRLKRNRGAHPLKWARVETIIIMAIFSVTAFLGQQSPPHDIVAALKVDGASPLFNALYPGVITPETTVHWSFNLMSISFLILGILMAVMTTMSVANRFTKGFSIFLAFCLVLSSYLTVMLSID</sequence>
<feature type="transmembrane region" description="Helical" evidence="6">
    <location>
        <begin position="178"/>
        <end position="200"/>
    </location>
</feature>
<dbReference type="OrthoDB" id="2387346at2"/>
<gene>
    <name evidence="8" type="ORF">EV207_108116</name>
</gene>
<dbReference type="PANTHER" id="PTHR34820:SF4">
    <property type="entry name" value="INNER MEMBRANE PROTEIN YEBZ"/>
    <property type="match status" value="1"/>
</dbReference>
<feature type="transmembrane region" description="Helical" evidence="6">
    <location>
        <begin position="230"/>
        <end position="250"/>
    </location>
</feature>
<keyword evidence="2" id="KW-1003">Cell membrane</keyword>
<evidence type="ECO:0000256" key="1">
    <source>
        <dbReference type="ARBA" id="ARBA00004651"/>
    </source>
</evidence>
<dbReference type="GO" id="GO:0006825">
    <property type="term" value="P:copper ion transport"/>
    <property type="evidence" value="ECO:0007669"/>
    <property type="project" value="InterPro"/>
</dbReference>
<evidence type="ECO:0000256" key="2">
    <source>
        <dbReference type="ARBA" id="ARBA00022475"/>
    </source>
</evidence>
<feature type="transmembrane region" description="Helical" evidence="6">
    <location>
        <begin position="325"/>
        <end position="346"/>
    </location>
</feature>
<feature type="transmembrane region" description="Helical" evidence="6">
    <location>
        <begin position="84"/>
        <end position="103"/>
    </location>
</feature>
<dbReference type="EMBL" id="SLXK01000008">
    <property type="protein sequence ID" value="TCP29824.1"/>
    <property type="molecule type" value="Genomic_DNA"/>
</dbReference>
<dbReference type="InterPro" id="IPR032694">
    <property type="entry name" value="CopC/D"/>
</dbReference>
<evidence type="ECO:0000313" key="8">
    <source>
        <dbReference type="EMBL" id="TCP29824.1"/>
    </source>
</evidence>
<feature type="transmembrane region" description="Helical" evidence="6">
    <location>
        <begin position="146"/>
        <end position="166"/>
    </location>
</feature>
<dbReference type="AlphaFoldDB" id="A0A4R2P6P1"/>
<evidence type="ECO:0000256" key="6">
    <source>
        <dbReference type="SAM" id="Phobius"/>
    </source>
</evidence>
<evidence type="ECO:0000256" key="4">
    <source>
        <dbReference type="ARBA" id="ARBA00022989"/>
    </source>
</evidence>
<reference evidence="8 9" key="1">
    <citation type="submission" date="2019-03" db="EMBL/GenBank/DDBJ databases">
        <title>Genomic Encyclopedia of Type Strains, Phase IV (KMG-IV): sequencing the most valuable type-strain genomes for metagenomic binning, comparative biology and taxonomic classification.</title>
        <authorList>
            <person name="Goeker M."/>
        </authorList>
    </citation>
    <scope>NUCLEOTIDE SEQUENCE [LARGE SCALE GENOMIC DNA]</scope>
    <source>
        <strain evidence="8 9">DSM 19377</strain>
    </source>
</reference>
<name>A0A4R2P6P1_9BACL</name>
<organism evidence="8 9">
    <name type="scientific">Scopulibacillus darangshiensis</name>
    <dbReference type="NCBI Taxonomy" id="442528"/>
    <lineage>
        <taxon>Bacteria</taxon>
        <taxon>Bacillati</taxon>
        <taxon>Bacillota</taxon>
        <taxon>Bacilli</taxon>
        <taxon>Bacillales</taxon>
        <taxon>Sporolactobacillaceae</taxon>
        <taxon>Scopulibacillus</taxon>
    </lineage>
</organism>
<evidence type="ECO:0000256" key="3">
    <source>
        <dbReference type="ARBA" id="ARBA00022692"/>
    </source>
</evidence>
<dbReference type="InterPro" id="IPR008457">
    <property type="entry name" value="Cu-R_CopD_dom"/>
</dbReference>
<accession>A0A4R2P6P1</accession>
<evidence type="ECO:0000256" key="5">
    <source>
        <dbReference type="ARBA" id="ARBA00023136"/>
    </source>
</evidence>
<dbReference type="PANTHER" id="PTHR34820">
    <property type="entry name" value="INNER MEMBRANE PROTEIN YEBZ"/>
    <property type="match status" value="1"/>
</dbReference>
<feature type="transmembrane region" description="Helical" evidence="6">
    <location>
        <begin position="6"/>
        <end position="27"/>
    </location>
</feature>
<feature type="domain" description="Copper resistance protein D" evidence="7">
    <location>
        <begin position="175"/>
        <end position="283"/>
    </location>
</feature>
<keyword evidence="9" id="KW-1185">Reference proteome</keyword>
<comment type="subcellular location">
    <subcellularLocation>
        <location evidence="1">Cell membrane</location>
        <topology evidence="1">Multi-pass membrane protein</topology>
    </subcellularLocation>
</comment>